<sequence>MVNRPTNGIYCEEDVVEVVYDSVFLGGPVRWTGGPSRWLRSDSRRASHTNARSFCARLYAHDAQPPLHASFSSLPHSSDTWNRSRGTSMAISSSLRVSITTRLRVALIRFLLRTFMKFQIPIRAKILISEKKSSTTNSNLTKLYTGHTCRGVTRTSSLLIIETFLSTAKPASSLGSSSKIFQCDPNRVFRLFTSVLLELKKAQLIL</sequence>
<evidence type="ECO:0000313" key="1">
    <source>
        <dbReference type="EMBL" id="CAH2106905.1"/>
    </source>
</evidence>
<organism evidence="1 2">
    <name type="scientific">Euphydryas editha</name>
    <name type="common">Edith's checkerspot</name>
    <dbReference type="NCBI Taxonomy" id="104508"/>
    <lineage>
        <taxon>Eukaryota</taxon>
        <taxon>Metazoa</taxon>
        <taxon>Ecdysozoa</taxon>
        <taxon>Arthropoda</taxon>
        <taxon>Hexapoda</taxon>
        <taxon>Insecta</taxon>
        <taxon>Pterygota</taxon>
        <taxon>Neoptera</taxon>
        <taxon>Endopterygota</taxon>
        <taxon>Lepidoptera</taxon>
        <taxon>Glossata</taxon>
        <taxon>Ditrysia</taxon>
        <taxon>Papilionoidea</taxon>
        <taxon>Nymphalidae</taxon>
        <taxon>Nymphalinae</taxon>
        <taxon>Euphydryas</taxon>
    </lineage>
</organism>
<protein>
    <submittedName>
        <fullName evidence="1">Uncharacterized protein</fullName>
    </submittedName>
</protein>
<dbReference type="Proteomes" id="UP001153954">
    <property type="component" value="Unassembled WGS sequence"/>
</dbReference>
<keyword evidence="2" id="KW-1185">Reference proteome</keyword>
<dbReference type="AlphaFoldDB" id="A0AAU9V813"/>
<gene>
    <name evidence="1" type="ORF">EEDITHA_LOCUS20984</name>
</gene>
<comment type="caution">
    <text evidence="1">The sequence shown here is derived from an EMBL/GenBank/DDBJ whole genome shotgun (WGS) entry which is preliminary data.</text>
</comment>
<proteinExistence type="predicted"/>
<dbReference type="EMBL" id="CAKOGL010000030">
    <property type="protein sequence ID" value="CAH2106905.1"/>
    <property type="molecule type" value="Genomic_DNA"/>
</dbReference>
<reference evidence="1" key="1">
    <citation type="submission" date="2022-03" db="EMBL/GenBank/DDBJ databases">
        <authorList>
            <person name="Tunstrom K."/>
        </authorList>
    </citation>
    <scope>NUCLEOTIDE SEQUENCE</scope>
</reference>
<name>A0AAU9V813_EUPED</name>
<evidence type="ECO:0000313" key="2">
    <source>
        <dbReference type="Proteomes" id="UP001153954"/>
    </source>
</evidence>
<accession>A0AAU9V813</accession>